<feature type="region of interest" description="Disordered" evidence="1">
    <location>
        <begin position="1"/>
        <end position="43"/>
    </location>
</feature>
<evidence type="ECO:0000313" key="2">
    <source>
        <dbReference type="EMBL" id="KAJ8408232.1"/>
    </source>
</evidence>
<protein>
    <submittedName>
        <fullName evidence="2">Uncharacterized protein</fullName>
    </submittedName>
</protein>
<gene>
    <name evidence="2" type="ORF">AAFF_G00256460</name>
</gene>
<evidence type="ECO:0000256" key="1">
    <source>
        <dbReference type="SAM" id="MobiDB-lite"/>
    </source>
</evidence>
<keyword evidence="3" id="KW-1185">Reference proteome</keyword>
<dbReference type="AlphaFoldDB" id="A0AAD7SU57"/>
<name>A0AAD7SU57_9TELE</name>
<organism evidence="2 3">
    <name type="scientific">Aldrovandia affinis</name>
    <dbReference type="NCBI Taxonomy" id="143900"/>
    <lineage>
        <taxon>Eukaryota</taxon>
        <taxon>Metazoa</taxon>
        <taxon>Chordata</taxon>
        <taxon>Craniata</taxon>
        <taxon>Vertebrata</taxon>
        <taxon>Euteleostomi</taxon>
        <taxon>Actinopterygii</taxon>
        <taxon>Neopterygii</taxon>
        <taxon>Teleostei</taxon>
        <taxon>Notacanthiformes</taxon>
        <taxon>Halosauridae</taxon>
        <taxon>Aldrovandia</taxon>
    </lineage>
</organism>
<reference evidence="2" key="1">
    <citation type="journal article" date="2023" name="Science">
        <title>Genome structures resolve the early diversification of teleost fishes.</title>
        <authorList>
            <person name="Parey E."/>
            <person name="Louis A."/>
            <person name="Montfort J."/>
            <person name="Bouchez O."/>
            <person name="Roques C."/>
            <person name="Iampietro C."/>
            <person name="Lluch J."/>
            <person name="Castinel A."/>
            <person name="Donnadieu C."/>
            <person name="Desvignes T."/>
            <person name="Floi Bucao C."/>
            <person name="Jouanno E."/>
            <person name="Wen M."/>
            <person name="Mejri S."/>
            <person name="Dirks R."/>
            <person name="Jansen H."/>
            <person name="Henkel C."/>
            <person name="Chen W.J."/>
            <person name="Zahm M."/>
            <person name="Cabau C."/>
            <person name="Klopp C."/>
            <person name="Thompson A.W."/>
            <person name="Robinson-Rechavi M."/>
            <person name="Braasch I."/>
            <person name="Lecointre G."/>
            <person name="Bobe J."/>
            <person name="Postlethwait J.H."/>
            <person name="Berthelot C."/>
            <person name="Roest Crollius H."/>
            <person name="Guiguen Y."/>
        </authorList>
    </citation>
    <scope>NUCLEOTIDE SEQUENCE</scope>
    <source>
        <strain evidence="2">NC1722</strain>
    </source>
</reference>
<accession>A0AAD7SU57</accession>
<dbReference type="EMBL" id="JAINUG010000035">
    <property type="protein sequence ID" value="KAJ8408232.1"/>
    <property type="molecule type" value="Genomic_DNA"/>
</dbReference>
<comment type="caution">
    <text evidence="2">The sequence shown here is derived from an EMBL/GenBank/DDBJ whole genome shotgun (WGS) entry which is preliminary data.</text>
</comment>
<proteinExistence type="predicted"/>
<dbReference type="Proteomes" id="UP001221898">
    <property type="component" value="Unassembled WGS sequence"/>
</dbReference>
<feature type="compositionally biased region" description="Basic and acidic residues" evidence="1">
    <location>
        <begin position="21"/>
        <end position="40"/>
    </location>
</feature>
<evidence type="ECO:0000313" key="3">
    <source>
        <dbReference type="Proteomes" id="UP001221898"/>
    </source>
</evidence>
<sequence length="95" mass="10371">MDPQGSLEEPAGVCKTPGGVRRAEVNPEEEGKGGLRKEPARGVSRGVGDCFREVCEVSGDPPWVNTARLCPEHPDRPTTVFRPEFLFRATLARPL</sequence>